<evidence type="ECO:0000313" key="9">
    <source>
        <dbReference type="EMBL" id="KAF3320567.1"/>
    </source>
</evidence>
<dbReference type="SUPFAM" id="SSF69593">
    <property type="entry name" value="Glycerol-3-phosphate (1)-acyltransferase"/>
    <property type="match status" value="1"/>
</dbReference>
<evidence type="ECO:0000256" key="1">
    <source>
        <dbReference type="ARBA" id="ARBA00004141"/>
    </source>
</evidence>
<evidence type="ECO:0000256" key="5">
    <source>
        <dbReference type="ARBA" id="ARBA00022989"/>
    </source>
</evidence>
<keyword evidence="9" id="KW-0012">Acyltransferase</keyword>
<dbReference type="AlphaFoldDB" id="A0A833QL73"/>
<protein>
    <submittedName>
        <fullName evidence="9">Glycerol-3-phosphate 2-O-acyltransferase 6-like protein</fullName>
    </submittedName>
</protein>
<feature type="transmembrane region" description="Helical" evidence="7">
    <location>
        <begin position="240"/>
        <end position="266"/>
    </location>
</feature>
<dbReference type="Proteomes" id="UP000623129">
    <property type="component" value="Unassembled WGS sequence"/>
</dbReference>
<reference evidence="9" key="1">
    <citation type="submission" date="2020-01" db="EMBL/GenBank/DDBJ databases">
        <title>Genome sequence of Kobresia littledalei, the first chromosome-level genome in the family Cyperaceae.</title>
        <authorList>
            <person name="Qu G."/>
        </authorList>
    </citation>
    <scope>NUCLEOTIDE SEQUENCE</scope>
    <source>
        <strain evidence="9">C.B.Clarke</strain>
        <tissue evidence="9">Leaf</tissue>
    </source>
</reference>
<comment type="caution">
    <text evidence="9">The sequence shown here is derived from an EMBL/GenBank/DDBJ whole genome shotgun (WGS) entry which is preliminary data.</text>
</comment>
<dbReference type="GO" id="GO:0016020">
    <property type="term" value="C:membrane"/>
    <property type="evidence" value="ECO:0007669"/>
    <property type="project" value="UniProtKB-SubCell"/>
</dbReference>
<dbReference type="Pfam" id="PF23270">
    <property type="entry name" value="HAD_RAM2_N"/>
    <property type="match status" value="1"/>
</dbReference>
<keyword evidence="4 7" id="KW-0812">Transmembrane</keyword>
<evidence type="ECO:0000256" key="6">
    <source>
        <dbReference type="ARBA" id="ARBA00023136"/>
    </source>
</evidence>
<dbReference type="OrthoDB" id="1854593at2759"/>
<dbReference type="InterPro" id="IPR002123">
    <property type="entry name" value="Plipid/glycerol_acylTrfase"/>
</dbReference>
<keyword evidence="5 7" id="KW-1133">Transmembrane helix</keyword>
<evidence type="ECO:0000256" key="4">
    <source>
        <dbReference type="ARBA" id="ARBA00022692"/>
    </source>
</evidence>
<dbReference type="GO" id="GO:0090447">
    <property type="term" value="F:glycerol-3-phosphate 2-O-acyltransferase activity"/>
    <property type="evidence" value="ECO:0007669"/>
    <property type="project" value="TreeGrafter"/>
</dbReference>
<accession>A0A833QL73</accession>
<dbReference type="PANTHER" id="PTHR15486">
    <property type="entry name" value="ANCIENT UBIQUITOUS PROTEIN"/>
    <property type="match status" value="1"/>
</dbReference>
<evidence type="ECO:0000259" key="8">
    <source>
        <dbReference type="SMART" id="SM00563"/>
    </source>
</evidence>
<evidence type="ECO:0000256" key="2">
    <source>
        <dbReference type="ARBA" id="ARBA00007937"/>
    </source>
</evidence>
<dbReference type="GO" id="GO:0010143">
    <property type="term" value="P:cutin biosynthetic process"/>
    <property type="evidence" value="ECO:0007669"/>
    <property type="project" value="TreeGrafter"/>
</dbReference>
<organism evidence="9 10">
    <name type="scientific">Carex littledalei</name>
    <dbReference type="NCBI Taxonomy" id="544730"/>
    <lineage>
        <taxon>Eukaryota</taxon>
        <taxon>Viridiplantae</taxon>
        <taxon>Streptophyta</taxon>
        <taxon>Embryophyta</taxon>
        <taxon>Tracheophyta</taxon>
        <taxon>Spermatophyta</taxon>
        <taxon>Magnoliopsida</taxon>
        <taxon>Liliopsida</taxon>
        <taxon>Poales</taxon>
        <taxon>Cyperaceae</taxon>
        <taxon>Cyperoideae</taxon>
        <taxon>Cariceae</taxon>
        <taxon>Carex</taxon>
        <taxon>Carex subgen. Euthyceras</taxon>
    </lineage>
</organism>
<evidence type="ECO:0000313" key="10">
    <source>
        <dbReference type="Proteomes" id="UP000623129"/>
    </source>
</evidence>
<feature type="transmembrane region" description="Helical" evidence="7">
    <location>
        <begin position="20"/>
        <end position="39"/>
    </location>
</feature>
<keyword evidence="3 9" id="KW-0808">Transferase</keyword>
<dbReference type="Pfam" id="PF01553">
    <property type="entry name" value="Acyltransferase"/>
    <property type="match status" value="1"/>
</dbReference>
<keyword evidence="6 7" id="KW-0472">Membrane</keyword>
<comment type="subcellular location">
    <subcellularLocation>
        <location evidence="1">Membrane</location>
        <topology evidence="1">Multi-pass membrane protein</topology>
    </subcellularLocation>
</comment>
<comment type="similarity">
    <text evidence="2">Belongs to the GPAT/DAPAT family.</text>
</comment>
<keyword evidence="10" id="KW-1185">Reference proteome</keyword>
<sequence>MASFSGFRDRNRQRSIASQLEGALLISSGIFPYFVLVALEAGGLLRASALLLFYPIFWLLNLTHHRTAALHAIIFISTFGIKIQNIKAVAKATLPKFFLEDLRESAFKVFSGCGGKRYVLTCLPRIMAEPFLREYLDVDCVIGTELKAIGRMCSGLVVPTGADRADMGWFQALKAAREDDQLIDVGLAARSNDHSFLLLCKEHYLISPQEDASPLARRDYPKPFIFHDGRLVTRPDPLRLLVVLLWLPFGVFLATTRIVIGIVLPYKLILMFTALNGFRIRVQHLETKQQPDPQSGVGSVTNKGTLYVCNHQTLLDPVVLATGILRRVSAVTYSLSNFSEVISPLPTVRLTRDRLKDRAIIQSMLEHGDLVVCPEGTTCREPYLLRFSPLFAEIAEKIVPVAVRARSSMFYGTTARGFKWLDSPFFLMNPCPWYELTFHEPVAGRPDSNELCYDIANGIQAQLGQTLGFECTNLTRRDKYRMLAGHDGIDPRN</sequence>
<feature type="domain" description="Phospholipid/glycerol acyltransferase" evidence="8">
    <location>
        <begin position="305"/>
        <end position="406"/>
    </location>
</feature>
<gene>
    <name evidence="9" type="ORF">FCM35_KLT15263</name>
</gene>
<feature type="transmembrane region" description="Helical" evidence="7">
    <location>
        <begin position="45"/>
        <end position="62"/>
    </location>
</feature>
<evidence type="ECO:0000256" key="7">
    <source>
        <dbReference type="SAM" id="Phobius"/>
    </source>
</evidence>
<dbReference type="InterPro" id="IPR056462">
    <property type="entry name" value="HAD_RAM2/GPAT1-8"/>
</dbReference>
<evidence type="ECO:0000256" key="3">
    <source>
        <dbReference type="ARBA" id="ARBA00022679"/>
    </source>
</evidence>
<proteinExistence type="inferred from homology"/>
<dbReference type="EMBL" id="SWLB01000029">
    <property type="protein sequence ID" value="KAF3320567.1"/>
    <property type="molecule type" value="Genomic_DNA"/>
</dbReference>
<dbReference type="SMART" id="SM00563">
    <property type="entry name" value="PlsC"/>
    <property type="match status" value="1"/>
</dbReference>
<dbReference type="GO" id="GO:0016791">
    <property type="term" value="F:phosphatase activity"/>
    <property type="evidence" value="ECO:0007669"/>
    <property type="project" value="TreeGrafter"/>
</dbReference>
<name>A0A833QL73_9POAL</name>
<dbReference type="PANTHER" id="PTHR15486:SF77">
    <property type="entry name" value="OS08G0131300 PROTEIN"/>
    <property type="match status" value="1"/>
</dbReference>